<feature type="transmembrane region" description="Helical" evidence="1">
    <location>
        <begin position="78"/>
        <end position="97"/>
    </location>
</feature>
<keyword evidence="1" id="KW-0812">Transmembrane</keyword>
<keyword evidence="1" id="KW-0472">Membrane</keyword>
<protein>
    <submittedName>
        <fullName evidence="2">Uncharacterized protein</fullName>
    </submittedName>
</protein>
<proteinExistence type="predicted"/>
<keyword evidence="1" id="KW-1133">Transmembrane helix</keyword>
<dbReference type="AlphaFoldDB" id="A0AAD4MWU9"/>
<feature type="transmembrane region" description="Helical" evidence="1">
    <location>
        <begin position="281"/>
        <end position="302"/>
    </location>
</feature>
<feature type="transmembrane region" description="Helical" evidence="1">
    <location>
        <begin position="36"/>
        <end position="57"/>
    </location>
</feature>
<organism evidence="2 3">
    <name type="scientific">Ditylenchus destructor</name>
    <dbReference type="NCBI Taxonomy" id="166010"/>
    <lineage>
        <taxon>Eukaryota</taxon>
        <taxon>Metazoa</taxon>
        <taxon>Ecdysozoa</taxon>
        <taxon>Nematoda</taxon>
        <taxon>Chromadorea</taxon>
        <taxon>Rhabditida</taxon>
        <taxon>Tylenchina</taxon>
        <taxon>Tylenchomorpha</taxon>
        <taxon>Sphaerularioidea</taxon>
        <taxon>Anguinidae</taxon>
        <taxon>Anguininae</taxon>
        <taxon>Ditylenchus</taxon>
    </lineage>
</organism>
<dbReference type="EMBL" id="JAKKPZ010000047">
    <property type="protein sequence ID" value="KAI1706506.1"/>
    <property type="molecule type" value="Genomic_DNA"/>
</dbReference>
<gene>
    <name evidence="2" type="ORF">DdX_12966</name>
</gene>
<name>A0AAD4MWU9_9BILA</name>
<feature type="transmembrane region" description="Helical" evidence="1">
    <location>
        <begin position="219"/>
        <end position="236"/>
    </location>
</feature>
<reference evidence="2" key="1">
    <citation type="submission" date="2022-01" db="EMBL/GenBank/DDBJ databases">
        <title>Genome Sequence Resource for Two Populations of Ditylenchus destructor, the Migratory Endoparasitic Phytonematode.</title>
        <authorList>
            <person name="Zhang H."/>
            <person name="Lin R."/>
            <person name="Xie B."/>
        </authorList>
    </citation>
    <scope>NUCLEOTIDE SEQUENCE</scope>
    <source>
        <strain evidence="2">BazhouSP</strain>
    </source>
</reference>
<evidence type="ECO:0000256" key="1">
    <source>
        <dbReference type="SAM" id="Phobius"/>
    </source>
</evidence>
<feature type="transmembrane region" description="Helical" evidence="1">
    <location>
        <begin position="248"/>
        <end position="269"/>
    </location>
</feature>
<sequence length="336" mass="38105">MSSDQNSDITTIASTSIATTTAAPAQPTFWDNLTSVVIPTICWCVTVILIGILLYCYRYQPHLLKIRSKGLSTPMQYLLVNHIVNNAVFIISQHIIVNLVNINRPVFNWNGWLNPWFSFWVGNYLMAGPCTVFFVAMDRFLALTLNYKYTPEVQKKLKILEAVVMSLLYAFSVFNVLIAWPYADYCNEPGTEENPIANRPCLPLLNKIVNFTQQTIKSSFASVNFIISILFLYQLFKVKIKNLSDGVVKVTIICEFLFDFIPAFLSLFFSGAQITVSLNVYLFLMASLDAAICSLEYFRLLFNFKIFSQGRDVMIVRPSQMSQLTVSAVKVSSRSM</sequence>
<comment type="caution">
    <text evidence="2">The sequence shown here is derived from an EMBL/GenBank/DDBJ whole genome shotgun (WGS) entry which is preliminary data.</text>
</comment>
<evidence type="ECO:0000313" key="2">
    <source>
        <dbReference type="EMBL" id="KAI1706506.1"/>
    </source>
</evidence>
<dbReference type="Proteomes" id="UP001201812">
    <property type="component" value="Unassembled WGS sequence"/>
</dbReference>
<accession>A0AAD4MWU9</accession>
<evidence type="ECO:0000313" key="3">
    <source>
        <dbReference type="Proteomes" id="UP001201812"/>
    </source>
</evidence>
<feature type="transmembrane region" description="Helical" evidence="1">
    <location>
        <begin position="162"/>
        <end position="183"/>
    </location>
</feature>
<keyword evidence="3" id="KW-1185">Reference proteome</keyword>
<feature type="transmembrane region" description="Helical" evidence="1">
    <location>
        <begin position="117"/>
        <end position="141"/>
    </location>
</feature>